<evidence type="ECO:0000256" key="1">
    <source>
        <dbReference type="ARBA" id="ARBA00023125"/>
    </source>
</evidence>
<organism evidence="3 4">
    <name type="scientific">Anaerocolumna aminovalerica</name>
    <dbReference type="NCBI Taxonomy" id="1527"/>
    <lineage>
        <taxon>Bacteria</taxon>
        <taxon>Bacillati</taxon>
        <taxon>Bacillota</taxon>
        <taxon>Clostridia</taxon>
        <taxon>Lachnospirales</taxon>
        <taxon>Lachnospiraceae</taxon>
        <taxon>Anaerocolumna</taxon>
    </lineage>
</organism>
<dbReference type="Gene3D" id="1.10.260.40">
    <property type="entry name" value="lambda repressor-like DNA-binding domains"/>
    <property type="match status" value="1"/>
</dbReference>
<accession>A0A1I5E9S7</accession>
<evidence type="ECO:0000313" key="4">
    <source>
        <dbReference type="Proteomes" id="UP000198806"/>
    </source>
</evidence>
<dbReference type="STRING" id="1527.SAMN04489757_108112"/>
<keyword evidence="4" id="KW-1185">Reference proteome</keyword>
<dbReference type="AlphaFoldDB" id="A0A1I5E9S7"/>
<dbReference type="InterPro" id="IPR001387">
    <property type="entry name" value="Cro/C1-type_HTH"/>
</dbReference>
<proteinExistence type="predicted"/>
<dbReference type="Pfam" id="PF01381">
    <property type="entry name" value="HTH_3"/>
    <property type="match status" value="1"/>
</dbReference>
<gene>
    <name evidence="3" type="ORF">SAMN04489757_108112</name>
</gene>
<dbReference type="PANTHER" id="PTHR46558:SF11">
    <property type="entry name" value="HTH-TYPE TRANSCRIPTIONAL REGULATOR XRE"/>
    <property type="match status" value="1"/>
</dbReference>
<dbReference type="SMART" id="SM00530">
    <property type="entry name" value="HTH_XRE"/>
    <property type="match status" value="1"/>
</dbReference>
<feature type="domain" description="HTH cro/C1-type" evidence="2">
    <location>
        <begin position="7"/>
        <end position="61"/>
    </location>
</feature>
<dbReference type="GO" id="GO:0003677">
    <property type="term" value="F:DNA binding"/>
    <property type="evidence" value="ECO:0007669"/>
    <property type="project" value="UniProtKB-KW"/>
</dbReference>
<dbReference type="SUPFAM" id="SSF48452">
    <property type="entry name" value="TPR-like"/>
    <property type="match status" value="1"/>
</dbReference>
<evidence type="ECO:0000313" key="3">
    <source>
        <dbReference type="EMBL" id="SFO08262.1"/>
    </source>
</evidence>
<dbReference type="InterPro" id="IPR010982">
    <property type="entry name" value="Lambda_DNA-bd_dom_sf"/>
</dbReference>
<dbReference type="Proteomes" id="UP000198806">
    <property type="component" value="Unassembled WGS sequence"/>
</dbReference>
<dbReference type="EMBL" id="FOWD01000008">
    <property type="protein sequence ID" value="SFO08262.1"/>
    <property type="molecule type" value="Genomic_DNA"/>
</dbReference>
<name>A0A1I5E9S7_9FIRM</name>
<dbReference type="PANTHER" id="PTHR46558">
    <property type="entry name" value="TRACRIPTIONAL REGULATORY PROTEIN-RELATED-RELATED"/>
    <property type="match status" value="1"/>
</dbReference>
<dbReference type="CDD" id="cd00093">
    <property type="entry name" value="HTH_XRE"/>
    <property type="match status" value="1"/>
</dbReference>
<sequence length="344" mass="39754">MRINEVIREYRKAANLTQEQVANYLGVTAPAVNKWENGISYPDITLLAPLARVLKTNVDTLLSFNEELTDIEINKLVEEVSELAQKEGFEKAYKRGEELIKEYSNCERLILYIAQILNAFLKINGVENSEAYETKVIQWYEIIAASEKQEIASIAIAALVSKYTEKEEFDKAQQLLDRIPPLGYDKKLMQAMLFEKQDKYEEAYEIYERMIYMDANEICNVIQILINLLCKEEKYDKAEKYAAIAKTSAKIFDLGAYMENIPDMFIGISMQDKERSLDAMEKLVKGVDSVETAARSDMYKHMKMKESSNMDAVKKMIKRGLESDKEVDFLREEPRFKSIIELLK</sequence>
<keyword evidence="1 3" id="KW-0238">DNA-binding</keyword>
<evidence type="ECO:0000259" key="2">
    <source>
        <dbReference type="PROSITE" id="PS50943"/>
    </source>
</evidence>
<dbReference type="RefSeq" id="WP_170847910.1">
    <property type="nucleotide sequence ID" value="NZ_BAABFM010000072.1"/>
</dbReference>
<dbReference type="PROSITE" id="PS50943">
    <property type="entry name" value="HTH_CROC1"/>
    <property type="match status" value="1"/>
</dbReference>
<dbReference type="SUPFAM" id="SSF47413">
    <property type="entry name" value="lambda repressor-like DNA-binding domains"/>
    <property type="match status" value="1"/>
</dbReference>
<dbReference type="InterPro" id="IPR011990">
    <property type="entry name" value="TPR-like_helical_dom_sf"/>
</dbReference>
<protein>
    <submittedName>
        <fullName evidence="3">DNA-binding transcriptional regulator, XRE-family HTH domain</fullName>
    </submittedName>
</protein>
<reference evidence="3 4" key="1">
    <citation type="submission" date="2016-10" db="EMBL/GenBank/DDBJ databases">
        <authorList>
            <person name="de Groot N.N."/>
        </authorList>
    </citation>
    <scope>NUCLEOTIDE SEQUENCE [LARGE SCALE GENOMIC DNA]</scope>
    <source>
        <strain evidence="3 4">DSM 1283</strain>
    </source>
</reference>